<dbReference type="HOGENOM" id="CLU_1319618_0_0_11"/>
<dbReference type="EMBL" id="CP006734">
    <property type="protein sequence ID" value="AGW40756.1"/>
    <property type="molecule type" value="Genomic_DNA"/>
</dbReference>
<feature type="transmembrane region" description="Helical" evidence="1">
    <location>
        <begin position="88"/>
        <end position="107"/>
    </location>
</feature>
<dbReference type="Proteomes" id="UP000016743">
    <property type="component" value="Chromosome"/>
</dbReference>
<dbReference type="PATRIC" id="fig|1389489.3.peg.542"/>
<dbReference type="STRING" id="1389489.O159_05620"/>
<feature type="transmembrane region" description="Helical" evidence="1">
    <location>
        <begin position="6"/>
        <end position="27"/>
    </location>
</feature>
<accession>U3P4Q2</accession>
<dbReference type="KEGG" id="lxy:O159_05620"/>
<evidence type="ECO:0000313" key="3">
    <source>
        <dbReference type="Proteomes" id="UP000016743"/>
    </source>
</evidence>
<evidence type="ECO:0000313" key="2">
    <source>
        <dbReference type="EMBL" id="AGW40756.1"/>
    </source>
</evidence>
<name>U3P4Q2_LEIXC</name>
<dbReference type="AlphaFoldDB" id="U3P4Q2"/>
<dbReference type="eggNOG" id="ENOG502ZB54">
    <property type="taxonomic scope" value="Bacteria"/>
</dbReference>
<keyword evidence="1" id="KW-1133">Transmembrane helix</keyword>
<sequence>MFYGVAVAAGAWLPWVSFALLALGVVVTRRRPVALIGASAALAIAMSAILAGIGIGRIVFVASVSPSLIPAGVATTVYATVTTRMQDTAVAVLVLALVGWYSGPFAVPRRLRGFFGSGAAWVRAAAERHGISTGTAGERFYAQRVLLRSAVAVVAAAIVLFVRPLSSGLIVGTLVVAAAIVAILEVVQRPVITVPENASEDTPVMTVS</sequence>
<keyword evidence="3" id="KW-1185">Reference proteome</keyword>
<keyword evidence="1" id="KW-0812">Transmembrane</keyword>
<protein>
    <submittedName>
        <fullName evidence="2">Uncharacterized protein</fullName>
    </submittedName>
</protein>
<proteinExistence type="predicted"/>
<keyword evidence="1" id="KW-0472">Membrane</keyword>
<reference evidence="2 3" key="1">
    <citation type="journal article" date="2013" name="Genome Announc.">
        <title>Complete Genome Sequence of Leifsonia xyli subsp. cynodontis Strain DSM46306, a Gram-Positive Bacterial Pathogen of Grasses.</title>
        <authorList>
            <person name="Monteiro-Vitorello C.B."/>
            <person name="Zerillo M.M."/>
            <person name="Van Sluys M.A."/>
            <person name="Camargo L.E."/>
            <person name="Kitajima J.P."/>
        </authorList>
    </citation>
    <scope>NUCLEOTIDE SEQUENCE [LARGE SCALE GENOMIC DNA]</scope>
    <source>
        <strain evidence="2 3">DSM 46306</strain>
    </source>
</reference>
<organism evidence="2 3">
    <name type="scientific">Leifsonia xyli subsp. cynodontis DSM 46306</name>
    <dbReference type="NCBI Taxonomy" id="1389489"/>
    <lineage>
        <taxon>Bacteria</taxon>
        <taxon>Bacillati</taxon>
        <taxon>Actinomycetota</taxon>
        <taxon>Actinomycetes</taxon>
        <taxon>Micrococcales</taxon>
        <taxon>Microbacteriaceae</taxon>
        <taxon>Leifsonia</taxon>
    </lineage>
</organism>
<feature type="transmembrane region" description="Helical" evidence="1">
    <location>
        <begin position="145"/>
        <end position="162"/>
    </location>
</feature>
<gene>
    <name evidence="2" type="ORF">O159_05620</name>
</gene>
<feature type="transmembrane region" description="Helical" evidence="1">
    <location>
        <begin position="168"/>
        <end position="187"/>
    </location>
</feature>
<feature type="transmembrane region" description="Helical" evidence="1">
    <location>
        <begin position="34"/>
        <end position="60"/>
    </location>
</feature>
<evidence type="ECO:0000256" key="1">
    <source>
        <dbReference type="SAM" id="Phobius"/>
    </source>
</evidence>